<reference evidence="3" key="1">
    <citation type="journal article" date="2011" name="Genome Biol.">
        <title>Comparative genomics of the social amoebae Dictyostelium discoideum and Dictyostelium purpureum.</title>
        <authorList>
            <consortium name="US DOE Joint Genome Institute (JGI-PGF)"/>
            <person name="Sucgang R."/>
            <person name="Kuo A."/>
            <person name="Tian X."/>
            <person name="Salerno W."/>
            <person name="Parikh A."/>
            <person name="Feasley C.L."/>
            <person name="Dalin E."/>
            <person name="Tu H."/>
            <person name="Huang E."/>
            <person name="Barry K."/>
            <person name="Lindquist E."/>
            <person name="Shapiro H."/>
            <person name="Bruce D."/>
            <person name="Schmutz J."/>
            <person name="Salamov A."/>
            <person name="Fey P."/>
            <person name="Gaudet P."/>
            <person name="Anjard C."/>
            <person name="Babu M.M."/>
            <person name="Basu S."/>
            <person name="Bushmanova Y."/>
            <person name="van der Wel H."/>
            <person name="Katoh-Kurasawa M."/>
            <person name="Dinh C."/>
            <person name="Coutinho P.M."/>
            <person name="Saito T."/>
            <person name="Elias M."/>
            <person name="Schaap P."/>
            <person name="Kay R.R."/>
            <person name="Henrissat B."/>
            <person name="Eichinger L."/>
            <person name="Rivero F."/>
            <person name="Putnam N.H."/>
            <person name="West C.M."/>
            <person name="Loomis W.F."/>
            <person name="Chisholm R.L."/>
            <person name="Shaulsky G."/>
            <person name="Strassmann J.E."/>
            <person name="Queller D.C."/>
            <person name="Kuspa A."/>
            <person name="Grigoriev I.V."/>
        </authorList>
    </citation>
    <scope>NUCLEOTIDE SEQUENCE [LARGE SCALE GENOMIC DNA]</scope>
    <source>
        <strain evidence="3">QSDP1</strain>
    </source>
</reference>
<dbReference type="AlphaFoldDB" id="F0ZK15"/>
<dbReference type="GO" id="GO:1902600">
    <property type="term" value="P:proton transmembrane transport"/>
    <property type="evidence" value="ECO:0000318"/>
    <property type="project" value="GO_Central"/>
</dbReference>
<proteinExistence type="predicted"/>
<dbReference type="GO" id="GO:0005743">
    <property type="term" value="C:mitochondrial inner membrane"/>
    <property type="evidence" value="ECO:0000318"/>
    <property type="project" value="GO_Central"/>
</dbReference>
<dbReference type="EMBL" id="GL871050">
    <property type="protein sequence ID" value="EGC35710.1"/>
    <property type="molecule type" value="Genomic_DNA"/>
</dbReference>
<evidence type="ECO:0000256" key="1">
    <source>
        <dbReference type="SAM" id="Coils"/>
    </source>
</evidence>
<dbReference type="VEuPathDB" id="AmoebaDB:DICPUDRAFT_87736"/>
<dbReference type="InParanoid" id="F0ZK15"/>
<organism evidence="2 3">
    <name type="scientific">Dictyostelium purpureum</name>
    <name type="common">Slime mold</name>
    <dbReference type="NCBI Taxonomy" id="5786"/>
    <lineage>
        <taxon>Eukaryota</taxon>
        <taxon>Amoebozoa</taxon>
        <taxon>Evosea</taxon>
        <taxon>Eumycetozoa</taxon>
        <taxon>Dictyostelia</taxon>
        <taxon>Dictyosteliales</taxon>
        <taxon>Dictyosteliaceae</taxon>
        <taxon>Dictyostelium</taxon>
    </lineage>
</organism>
<dbReference type="PANTHER" id="PTHR28062">
    <property type="entry name" value="K+-H+ EXCHANGE-LIKE PROTEIN"/>
    <property type="match status" value="1"/>
</dbReference>
<dbReference type="RefSeq" id="XP_003287766.1">
    <property type="nucleotide sequence ID" value="XM_003287718.1"/>
</dbReference>
<accession>F0ZK15</accession>
<dbReference type="eggNOG" id="ENOG502T06E">
    <property type="taxonomic scope" value="Eukaryota"/>
</dbReference>
<protein>
    <submittedName>
        <fullName evidence="2">Uncharacterized protein</fullName>
    </submittedName>
</protein>
<dbReference type="InterPro" id="IPR018786">
    <property type="entry name" value="Mit_KHE1"/>
</dbReference>
<evidence type="ECO:0000313" key="3">
    <source>
        <dbReference type="Proteomes" id="UP000001064"/>
    </source>
</evidence>
<dbReference type="GO" id="GO:0006813">
    <property type="term" value="P:potassium ion transport"/>
    <property type="evidence" value="ECO:0000318"/>
    <property type="project" value="GO_Central"/>
</dbReference>
<name>F0ZK15_DICPU</name>
<dbReference type="GeneID" id="10500945"/>
<dbReference type="Proteomes" id="UP000001064">
    <property type="component" value="Unassembled WGS sequence"/>
</dbReference>
<dbReference type="PANTHER" id="PTHR28062:SF1">
    <property type="entry name" value="TRANSMEMBRANE PROTEIN"/>
    <property type="match status" value="1"/>
</dbReference>
<dbReference type="KEGG" id="dpp:DICPUDRAFT_87736"/>
<sequence>MRVFLFKIINKQRWTLYIEKSEFFSKKFELTPTTTTASTSKTNLILNKLKNIAIESKNEIENAQSGVGLKGKLKAMLDYMESKIHPEEAILQQFSKLNNKNVIKQGHHNHSDQHHHHELRHHEKNRTQIQLDHFNDHRDKPSFQIYYPSNIGYRRAQRFSQVLMKQKIQYHKKWLTINSLLIPVTFAATILPGPNVFLAYNLYRCYGHYQALRGCNNLLTFSKDHGRVLFKPSLEMFECLNQEQQQQQQQHEQEIQKITNTENIIPTATTTTTTTNNNNNIQNNNYETLSERLRIPGLFEYVKRIESLETK</sequence>
<keyword evidence="3" id="KW-1185">Reference proteome</keyword>
<dbReference type="OMA" id="SLEMFEC"/>
<evidence type="ECO:0000313" key="2">
    <source>
        <dbReference type="EMBL" id="EGC35710.1"/>
    </source>
</evidence>
<dbReference type="Pfam" id="PF10173">
    <property type="entry name" value="Mit_KHE1"/>
    <property type="match status" value="1"/>
</dbReference>
<keyword evidence="1" id="KW-0175">Coiled coil</keyword>
<feature type="coiled-coil region" evidence="1">
    <location>
        <begin position="234"/>
        <end position="261"/>
    </location>
</feature>
<dbReference type="OrthoDB" id="5562676at2759"/>
<gene>
    <name evidence="2" type="ORF">DICPUDRAFT_87736</name>
</gene>